<feature type="region of interest" description="Disordered" evidence="1">
    <location>
        <begin position="1"/>
        <end position="104"/>
    </location>
</feature>
<comment type="caution">
    <text evidence="2">The sequence shown here is derived from an EMBL/GenBank/DDBJ whole genome shotgun (WGS) entry which is preliminary data.</text>
</comment>
<sequence>MQSSHSDVTRMQGGNLQGHNKNHQKATTMKDSKKKKAAAPRKTIAMTSHSSRRRSDHPSCRMHKSRHNQTQHARLGHGGRFARSPSTLWSSIVSGRSEEEVCFP</sequence>
<evidence type="ECO:0000256" key="1">
    <source>
        <dbReference type="SAM" id="MobiDB-lite"/>
    </source>
</evidence>
<evidence type="ECO:0000313" key="2">
    <source>
        <dbReference type="EMBL" id="KAF0906665.1"/>
    </source>
</evidence>
<gene>
    <name evidence="2" type="ORF">E2562_012240</name>
</gene>
<feature type="compositionally biased region" description="Basic residues" evidence="1">
    <location>
        <begin position="50"/>
        <end position="77"/>
    </location>
</feature>
<name>A0A6G1D1A3_9ORYZ</name>
<accession>A0A6G1D1A3</accession>
<reference evidence="2 3" key="1">
    <citation type="submission" date="2019-11" db="EMBL/GenBank/DDBJ databases">
        <title>Whole genome sequence of Oryza granulata.</title>
        <authorList>
            <person name="Li W."/>
        </authorList>
    </citation>
    <scope>NUCLEOTIDE SEQUENCE [LARGE SCALE GENOMIC DNA]</scope>
    <source>
        <strain evidence="3">cv. Menghai</strain>
        <tissue evidence="2">Leaf</tissue>
    </source>
</reference>
<proteinExistence type="predicted"/>
<keyword evidence="3" id="KW-1185">Reference proteome</keyword>
<feature type="compositionally biased region" description="Low complexity" evidence="1">
    <location>
        <begin position="40"/>
        <end position="49"/>
    </location>
</feature>
<evidence type="ECO:0000313" key="3">
    <source>
        <dbReference type="Proteomes" id="UP000479710"/>
    </source>
</evidence>
<organism evidence="2 3">
    <name type="scientific">Oryza meyeriana var. granulata</name>
    <dbReference type="NCBI Taxonomy" id="110450"/>
    <lineage>
        <taxon>Eukaryota</taxon>
        <taxon>Viridiplantae</taxon>
        <taxon>Streptophyta</taxon>
        <taxon>Embryophyta</taxon>
        <taxon>Tracheophyta</taxon>
        <taxon>Spermatophyta</taxon>
        <taxon>Magnoliopsida</taxon>
        <taxon>Liliopsida</taxon>
        <taxon>Poales</taxon>
        <taxon>Poaceae</taxon>
        <taxon>BOP clade</taxon>
        <taxon>Oryzoideae</taxon>
        <taxon>Oryzeae</taxon>
        <taxon>Oryzinae</taxon>
        <taxon>Oryza</taxon>
        <taxon>Oryza meyeriana</taxon>
    </lineage>
</organism>
<dbReference type="Proteomes" id="UP000479710">
    <property type="component" value="Unassembled WGS sequence"/>
</dbReference>
<protein>
    <submittedName>
        <fullName evidence="2">Uncharacterized protein</fullName>
    </submittedName>
</protein>
<feature type="compositionally biased region" description="Polar residues" evidence="1">
    <location>
        <begin position="84"/>
        <end position="94"/>
    </location>
</feature>
<dbReference type="EMBL" id="SPHZ02000007">
    <property type="protein sequence ID" value="KAF0906665.1"/>
    <property type="molecule type" value="Genomic_DNA"/>
</dbReference>
<dbReference type="AlphaFoldDB" id="A0A6G1D1A3"/>